<keyword evidence="3" id="KW-0812">Transmembrane</keyword>
<feature type="coiled-coil region" evidence="1">
    <location>
        <begin position="412"/>
        <end position="476"/>
    </location>
</feature>
<dbReference type="PANTHER" id="PTHR32309">
    <property type="entry name" value="TYROSINE-PROTEIN KINASE"/>
    <property type="match status" value="1"/>
</dbReference>
<accession>A0A0N9ZIH3</accession>
<protein>
    <submittedName>
        <fullName evidence="4">Capsule polysaccharide export inner-membrane protein</fullName>
    </submittedName>
</protein>
<dbReference type="PANTHER" id="PTHR32309:SF13">
    <property type="entry name" value="FERRIC ENTEROBACTIN TRANSPORT PROTEIN FEPE"/>
    <property type="match status" value="1"/>
</dbReference>
<feature type="region of interest" description="Disordered" evidence="2">
    <location>
        <begin position="1"/>
        <end position="122"/>
    </location>
</feature>
<reference evidence="4 5" key="1">
    <citation type="submission" date="2015-05" db="EMBL/GenBank/DDBJ databases">
        <authorList>
            <person name="Wang D.B."/>
            <person name="Wang M."/>
        </authorList>
    </citation>
    <scope>NUCLEOTIDE SEQUENCE [LARGE SCALE GENOMIC DNA]</scope>
    <source>
        <strain evidence="4 5">IMCC 12053</strain>
    </source>
</reference>
<feature type="transmembrane region" description="Helical" evidence="3">
    <location>
        <begin position="243"/>
        <end position="266"/>
    </location>
</feature>
<keyword evidence="3" id="KW-0472">Membrane</keyword>
<dbReference type="EMBL" id="CP012023">
    <property type="protein sequence ID" value="ALI56819.1"/>
    <property type="molecule type" value="Genomic_DNA"/>
</dbReference>
<dbReference type="STRING" id="1397108.IMCC12053_2872"/>
<gene>
    <name evidence="4" type="ORF">IMCC12053_2872</name>
</gene>
<dbReference type="PATRIC" id="fig|1397108.4.peg.2936"/>
<name>A0A0N9ZIH3_9RHOB</name>
<feature type="compositionally biased region" description="Low complexity" evidence="2">
    <location>
        <begin position="70"/>
        <end position="86"/>
    </location>
</feature>
<evidence type="ECO:0000256" key="2">
    <source>
        <dbReference type="SAM" id="MobiDB-lite"/>
    </source>
</evidence>
<evidence type="ECO:0000313" key="4">
    <source>
        <dbReference type="EMBL" id="ALI56819.1"/>
    </source>
</evidence>
<dbReference type="GO" id="GO:0004713">
    <property type="term" value="F:protein tyrosine kinase activity"/>
    <property type="evidence" value="ECO:0007669"/>
    <property type="project" value="TreeGrafter"/>
</dbReference>
<proteinExistence type="predicted"/>
<keyword evidence="1" id="KW-0175">Coiled coil</keyword>
<dbReference type="Proteomes" id="UP000064920">
    <property type="component" value="Chromosome"/>
</dbReference>
<feature type="compositionally biased region" description="Low complexity" evidence="2">
    <location>
        <begin position="35"/>
        <end position="60"/>
    </location>
</feature>
<keyword evidence="5" id="KW-1185">Reference proteome</keyword>
<organism evidence="4 5">
    <name type="scientific">Celeribacter marinus</name>
    <dbReference type="NCBI Taxonomy" id="1397108"/>
    <lineage>
        <taxon>Bacteria</taxon>
        <taxon>Pseudomonadati</taxon>
        <taxon>Pseudomonadota</taxon>
        <taxon>Alphaproteobacteria</taxon>
        <taxon>Rhodobacterales</taxon>
        <taxon>Roseobacteraceae</taxon>
        <taxon>Celeribacter</taxon>
    </lineage>
</organism>
<evidence type="ECO:0000313" key="5">
    <source>
        <dbReference type="Proteomes" id="UP000064920"/>
    </source>
</evidence>
<dbReference type="GO" id="GO:0005886">
    <property type="term" value="C:plasma membrane"/>
    <property type="evidence" value="ECO:0007669"/>
    <property type="project" value="TreeGrafter"/>
</dbReference>
<dbReference type="InterPro" id="IPR050445">
    <property type="entry name" value="Bact_polysacc_biosynth/exp"/>
</dbReference>
<feature type="region of interest" description="Disordered" evidence="2">
    <location>
        <begin position="182"/>
        <end position="209"/>
    </location>
</feature>
<evidence type="ECO:0000256" key="3">
    <source>
        <dbReference type="SAM" id="Phobius"/>
    </source>
</evidence>
<dbReference type="KEGG" id="cmar:IMCC12053_2872"/>
<dbReference type="AlphaFoldDB" id="A0A0N9ZIH3"/>
<evidence type="ECO:0000256" key="1">
    <source>
        <dbReference type="SAM" id="Coils"/>
    </source>
</evidence>
<sequence>MSMDQHAGVSPPEAVDEAHGRVHTLQAANAPSRDTPPSAAAPTTPTPTAKAPPKAANAAPLHGDDLFNNGAVDDGFGDGPFPGAAASEKPQPARRAARAHGGVATELGQDTAPQTGDVTPADEMSIDAEIDAIRREGLTGRQLRMARRVASKHGLAPTSDFDAIRLLRKQGIDPFQKGSVLDLVDSGKPTEGGAGLPARRDPQLPKTVDQPQLPSAAILERIAREEDISTIQRDIAKRRRRKMLLLVARLAAFVALPTVFAGYYFYNIATPMYATNSSLVIKQASSPASGGGLGSMLQGSPLGTSLEAVTVQDYLLSKDAMLRLDADVGFKDHFSSQTVDPIQRLPENPSNEEAYKVYKDRVMIGYDPTEGILKMEVVAADPQIATQFAKALITYAEERMDQLTQRIRDDQMSGARESLDDAEAKMRKAQEDVVELQEKMGIISPDAETSALMGQINGFETQLQQKRLQLQQLLDNTRPNQARVEGVEGDIGRLEVLIGNLRNDMTEAQRPAGSLARITAQLRMAEVELQTRQAMVQQSLMNLESARTEVNRQISYLSTGVSPVAPEDPSYPRKFENTLLSLLVLSGLYLLASLTAAVLREQVSA</sequence>
<keyword evidence="3" id="KW-1133">Transmembrane helix</keyword>